<keyword evidence="1" id="KW-0472">Membrane</keyword>
<organism evidence="2 3">
    <name type="scientific">Staphylococcus lugdunensis</name>
    <dbReference type="NCBI Taxonomy" id="28035"/>
    <lineage>
        <taxon>Bacteria</taxon>
        <taxon>Bacillati</taxon>
        <taxon>Bacillota</taxon>
        <taxon>Bacilli</taxon>
        <taxon>Bacillales</taxon>
        <taxon>Staphylococcaceae</taxon>
        <taxon>Staphylococcus</taxon>
    </lineage>
</organism>
<feature type="transmembrane region" description="Helical" evidence="1">
    <location>
        <begin position="96"/>
        <end position="118"/>
    </location>
</feature>
<name>A0ABX6BY68_STALU</name>
<reference evidence="2 3" key="1">
    <citation type="submission" date="2019-07" db="EMBL/GenBank/DDBJ databases">
        <title>Comparative genome analysis of staphylococcus lugdunensis shows clonal complex-dependent diversity of the putative virulence factor, ess/type vii locus.</title>
        <authorList>
            <person name="Lebeurre J."/>
            <person name="Dahyot S."/>
            <person name="Diene S."/>
            <person name="Paulay A."/>
            <person name="Aubourg M."/>
            <person name="Argemi X."/>
            <person name="Giard J.-C."/>
            <person name="Tournier I."/>
            <person name="Francois P."/>
            <person name="Pestel-Caron M."/>
        </authorList>
    </citation>
    <scope>NUCLEOTIDE SEQUENCE [LARGE SCALE GENOMIC DNA]</scope>
    <source>
        <strain evidence="2 3">SL13</strain>
    </source>
</reference>
<dbReference type="EMBL" id="CP041722">
    <property type="protein sequence ID" value="QEX39799.1"/>
    <property type="molecule type" value="Genomic_DNA"/>
</dbReference>
<protein>
    <submittedName>
        <fullName evidence="2">DUF443 domain-containing protein</fullName>
    </submittedName>
</protein>
<feature type="transmembrane region" description="Helical" evidence="1">
    <location>
        <begin position="65"/>
        <end position="84"/>
    </location>
</feature>
<keyword evidence="1" id="KW-0812">Transmembrane</keyword>
<feature type="transmembrane region" description="Helical" evidence="1">
    <location>
        <begin position="23"/>
        <end position="44"/>
    </location>
</feature>
<dbReference type="Proteomes" id="UP000325462">
    <property type="component" value="Chromosome"/>
</dbReference>
<gene>
    <name evidence="2" type="ORF">FO454_00920</name>
</gene>
<sequence length="213" mass="24962">MLCESKIINKNPKYRIIKYKDDYLMVDIVSHWFTFLFPMINWFIPKRYAKLSEVEYNNLNIVKPVKNSGASIGVGLAILISVLLRKYVFIFDVQVQQSIAVISCIIGFLCVFIFFLYINKKVTLDIYKINKTHSKIILIPTLKNIGFTLFSYIFLGGFVWMILYGLTVENLYNIFIFIIWIGSIALFFFFNMFAIMDKKVHIILKNKEMNCHG</sequence>
<dbReference type="Pfam" id="PF04276">
    <property type="entry name" value="DUF443"/>
    <property type="match status" value="1"/>
</dbReference>
<evidence type="ECO:0000313" key="2">
    <source>
        <dbReference type="EMBL" id="QEX39799.1"/>
    </source>
</evidence>
<dbReference type="NCBIfam" id="TIGR01218">
    <property type="entry name" value="Gpos_tandem_5TM"/>
    <property type="match status" value="1"/>
</dbReference>
<feature type="transmembrane region" description="Helical" evidence="1">
    <location>
        <begin position="172"/>
        <end position="195"/>
    </location>
</feature>
<proteinExistence type="predicted"/>
<evidence type="ECO:0000256" key="1">
    <source>
        <dbReference type="SAM" id="Phobius"/>
    </source>
</evidence>
<feature type="transmembrane region" description="Helical" evidence="1">
    <location>
        <begin position="145"/>
        <end position="166"/>
    </location>
</feature>
<keyword evidence="3" id="KW-1185">Reference proteome</keyword>
<evidence type="ECO:0000313" key="3">
    <source>
        <dbReference type="Proteomes" id="UP000325462"/>
    </source>
</evidence>
<accession>A0ABX6BY68</accession>
<keyword evidence="1" id="KW-1133">Transmembrane helix</keyword>
<dbReference type="InterPro" id="IPR005915">
    <property type="entry name" value="Tandem_5TM"/>
</dbReference>